<evidence type="ECO:0000313" key="2">
    <source>
        <dbReference type="Proteomes" id="UP000070107"/>
    </source>
</evidence>
<sequence>MGTMSKHKTHAPRRINLDLERVFSRKPAIDPLFMPTIDADGVIGRLSEAGIALLIERAIASGWTYQEIASALVKLTTGQAGTSVVPQRSNRKSLSGTINMIQVDPPNLAAGHASRMTECIYVLEPLFLALGAGAARAGWGENETAVALAEIAVREMHGIKRKTPQGSC</sequence>
<comment type="caution">
    <text evidence="1">The sequence shown here is derived from an EMBL/GenBank/DDBJ whole genome shotgun (WGS) entry which is preliminary data.</text>
</comment>
<dbReference type="EMBL" id="LNTU01000016">
    <property type="protein sequence ID" value="KXF77148.1"/>
    <property type="molecule type" value="Genomic_DNA"/>
</dbReference>
<accession>A0A135HVH3</accession>
<reference evidence="1 2" key="1">
    <citation type="submission" date="2015-11" db="EMBL/GenBank/DDBJ databases">
        <title>Draft genome sequence of Paramesorhizobium deserti A-3-E, a strain highly resistant to diverse beta-lactam antibiotics.</title>
        <authorList>
            <person name="Lv R."/>
            <person name="Yang X."/>
            <person name="Fang N."/>
            <person name="Guo J."/>
            <person name="Luo X."/>
            <person name="Peng F."/>
            <person name="Yang R."/>
            <person name="Cui Y."/>
            <person name="Fang C."/>
            <person name="Song Y."/>
        </authorList>
    </citation>
    <scope>NUCLEOTIDE SEQUENCE [LARGE SCALE GENOMIC DNA]</scope>
    <source>
        <strain evidence="1 2">A-3-E</strain>
    </source>
</reference>
<organism evidence="1 2">
    <name type="scientific">Paramesorhizobium deserti</name>
    <dbReference type="NCBI Taxonomy" id="1494590"/>
    <lineage>
        <taxon>Bacteria</taxon>
        <taxon>Pseudomonadati</taxon>
        <taxon>Pseudomonadota</taxon>
        <taxon>Alphaproteobacteria</taxon>
        <taxon>Hyphomicrobiales</taxon>
        <taxon>Phyllobacteriaceae</taxon>
        <taxon>Paramesorhizobium</taxon>
    </lineage>
</organism>
<proteinExistence type="predicted"/>
<dbReference type="AlphaFoldDB" id="A0A135HVH3"/>
<keyword evidence="2" id="KW-1185">Reference proteome</keyword>
<name>A0A135HVH3_9HYPH</name>
<dbReference type="Proteomes" id="UP000070107">
    <property type="component" value="Unassembled WGS sequence"/>
</dbReference>
<protein>
    <submittedName>
        <fullName evidence="1">Uncharacterized protein</fullName>
    </submittedName>
</protein>
<gene>
    <name evidence="1" type="ORF">ATN84_25440</name>
</gene>
<evidence type="ECO:0000313" key="1">
    <source>
        <dbReference type="EMBL" id="KXF77148.1"/>
    </source>
</evidence>